<dbReference type="PANTHER" id="PTHR11371:SF31">
    <property type="entry name" value="EXTRACELLULAR NUCLEASE"/>
    <property type="match status" value="1"/>
</dbReference>
<dbReference type="EMBL" id="BSDP01000001">
    <property type="protein sequence ID" value="GLI27332.1"/>
    <property type="molecule type" value="Genomic_DNA"/>
</dbReference>
<organism evidence="1 2">
    <name type="scientific">Agromyces rhizosphaerae</name>
    <dbReference type="NCBI Taxonomy" id="88374"/>
    <lineage>
        <taxon>Bacteria</taxon>
        <taxon>Bacillati</taxon>
        <taxon>Actinomycetota</taxon>
        <taxon>Actinomycetes</taxon>
        <taxon>Micrococcales</taxon>
        <taxon>Microbacteriaceae</taxon>
        <taxon>Agromyces</taxon>
    </lineage>
</organism>
<sequence>MTIDYSGVARTKDPARTSERLLRMRHRLRELHDKRTEGSLMLATWNIRDFDGNRFGWGPRLDETFYYLAEVCACFDLVAVQEVNDDLAPLERLVEILGPAEWDWLVTDLTEGRAGNGERMAFLYRRSRVSFRHIAGEVVLPEGQLIVGAKQLSEASEAVAEGEAPAAVGEVAGRQQFARSPFLVAFQAGWFKFSLCTVHIYYGDESGDQLEHRVNEIRGLVDFFADRQDDEAKERRRRAEAAGTPGHDTRLDVENYILLGDFNVVSPGHRTMEALERRGFTVPPQINGDAIPDRDHFYDQIAVRTKDERFQVLEGGIVDMFADVFGDDDGDVWADDVTKRDDDSDDPDEVRKRYAKWRSWQMSDHSPLWIRIDTDFADEYLESVGARG</sequence>
<proteinExistence type="predicted"/>
<dbReference type="SUPFAM" id="SSF56219">
    <property type="entry name" value="DNase I-like"/>
    <property type="match status" value="1"/>
</dbReference>
<dbReference type="PANTHER" id="PTHR11371">
    <property type="entry name" value="DEOXYRIBONUCLEASE"/>
    <property type="match status" value="1"/>
</dbReference>
<dbReference type="Proteomes" id="UP001144396">
    <property type="component" value="Unassembled WGS sequence"/>
</dbReference>
<comment type="caution">
    <text evidence="1">The sequence shown here is derived from an EMBL/GenBank/DDBJ whole genome shotgun (WGS) entry which is preliminary data.</text>
</comment>
<dbReference type="RefSeq" id="WP_281883798.1">
    <property type="nucleotide sequence ID" value="NZ_BSDP01000001.1"/>
</dbReference>
<name>A0A9W6FR59_9MICO</name>
<evidence type="ECO:0008006" key="3">
    <source>
        <dbReference type="Google" id="ProtNLM"/>
    </source>
</evidence>
<dbReference type="CDD" id="cd10283">
    <property type="entry name" value="MnuA_DNase1-like"/>
    <property type="match status" value="1"/>
</dbReference>
<evidence type="ECO:0000313" key="1">
    <source>
        <dbReference type="EMBL" id="GLI27332.1"/>
    </source>
</evidence>
<dbReference type="Gene3D" id="3.60.10.10">
    <property type="entry name" value="Endonuclease/exonuclease/phosphatase"/>
    <property type="match status" value="1"/>
</dbReference>
<protein>
    <recommendedName>
        <fullName evidence="3">Endonuclease</fullName>
    </recommendedName>
</protein>
<accession>A0A9W6FR59</accession>
<reference evidence="1" key="1">
    <citation type="submission" date="2022-12" db="EMBL/GenBank/DDBJ databases">
        <title>Reference genome sequencing for broad-spectrum identification of bacterial and archaeal isolates by mass spectrometry.</title>
        <authorList>
            <person name="Sekiguchi Y."/>
            <person name="Tourlousse D.M."/>
        </authorList>
    </citation>
    <scope>NUCLEOTIDE SEQUENCE</scope>
    <source>
        <strain evidence="1">14</strain>
    </source>
</reference>
<dbReference type="InterPro" id="IPR036691">
    <property type="entry name" value="Endo/exonu/phosph_ase_sf"/>
</dbReference>
<keyword evidence="2" id="KW-1185">Reference proteome</keyword>
<evidence type="ECO:0000313" key="2">
    <source>
        <dbReference type="Proteomes" id="UP001144396"/>
    </source>
</evidence>
<gene>
    <name evidence="1" type="ORF">ARHIZOSPH14_15740</name>
</gene>
<dbReference type="AlphaFoldDB" id="A0A9W6FR59"/>